<dbReference type="CDD" id="cd23307">
    <property type="entry name" value="beta-trefoil_FGF8-like"/>
    <property type="match status" value="1"/>
</dbReference>
<dbReference type="GeneID" id="110979880"/>
<dbReference type="AlphaFoldDB" id="A0A8B7YJF3"/>
<dbReference type="Gene3D" id="2.80.10.50">
    <property type="match status" value="1"/>
</dbReference>
<dbReference type="RefSeq" id="XP_022091706.1">
    <property type="nucleotide sequence ID" value="XM_022236014.1"/>
</dbReference>
<dbReference type="Pfam" id="PF00167">
    <property type="entry name" value="FGF"/>
    <property type="match status" value="1"/>
</dbReference>
<dbReference type="Proteomes" id="UP000694845">
    <property type="component" value="Unplaced"/>
</dbReference>
<sequence length="238" mass="26853">MSTPLHSNSCFVLISGTRAMFVVKRIVTTLLHIIIIWCLSVQESVQQDYENSFDQGLAGIDFDYTVSKPTHLQLYSRASAKHLRIMGRNIDANGSFGDPDARLLFRTNSLEGQITIQGEQTGYFLCINKKGHVVGRKRLKKGGSVSCVFTETINNGYTELKLVQKTEMYLGFNRDGRAMRAQRTRPGVKSVQFLKRSLPESNSDDESSMSSADIYRFYQLIQQMETNNDATRQEDTAS</sequence>
<comment type="similarity">
    <text evidence="1">Belongs to the heparin-binding growth factors family.</text>
</comment>
<evidence type="ECO:0000313" key="3">
    <source>
        <dbReference type="RefSeq" id="XP_022091706.1"/>
    </source>
</evidence>
<dbReference type="GO" id="GO:0008083">
    <property type="term" value="F:growth factor activity"/>
    <property type="evidence" value="ECO:0007669"/>
    <property type="project" value="InterPro"/>
</dbReference>
<dbReference type="KEGG" id="aplc:110979880"/>
<evidence type="ECO:0000313" key="2">
    <source>
        <dbReference type="Proteomes" id="UP000694845"/>
    </source>
</evidence>
<dbReference type="SUPFAM" id="SSF50353">
    <property type="entry name" value="Cytokine"/>
    <property type="match status" value="1"/>
</dbReference>
<dbReference type="SMART" id="SM00442">
    <property type="entry name" value="FGF"/>
    <property type="match status" value="1"/>
</dbReference>
<gene>
    <name evidence="3" type="primary">LOC110979880</name>
</gene>
<dbReference type="InterPro" id="IPR002209">
    <property type="entry name" value="Fibroblast_GF_fam"/>
</dbReference>
<organism evidence="2 3">
    <name type="scientific">Acanthaster planci</name>
    <name type="common">Crown-of-thorns starfish</name>
    <dbReference type="NCBI Taxonomy" id="133434"/>
    <lineage>
        <taxon>Eukaryota</taxon>
        <taxon>Metazoa</taxon>
        <taxon>Echinodermata</taxon>
        <taxon>Eleutherozoa</taxon>
        <taxon>Asterozoa</taxon>
        <taxon>Asteroidea</taxon>
        <taxon>Valvatacea</taxon>
        <taxon>Valvatida</taxon>
        <taxon>Acanthasteridae</taxon>
        <taxon>Acanthaster</taxon>
    </lineage>
</organism>
<reference evidence="3" key="1">
    <citation type="submission" date="2025-08" db="UniProtKB">
        <authorList>
            <consortium name="RefSeq"/>
        </authorList>
    </citation>
    <scope>IDENTIFICATION</scope>
</reference>
<proteinExistence type="inferred from homology"/>
<dbReference type="InterPro" id="IPR008996">
    <property type="entry name" value="IL1/FGF"/>
</dbReference>
<dbReference type="OrthoDB" id="5988014at2759"/>
<keyword evidence="2" id="KW-1185">Reference proteome</keyword>
<name>A0A8B7YJF3_ACAPL</name>
<dbReference type="PANTHER" id="PTHR11486">
    <property type="entry name" value="FIBROBLAST GROWTH FACTOR"/>
    <property type="match status" value="1"/>
</dbReference>
<protein>
    <submittedName>
        <fullName evidence="3">Fibroblast growth factor 18-like isoform X1</fullName>
    </submittedName>
</protein>
<evidence type="ECO:0000256" key="1">
    <source>
        <dbReference type="ARBA" id="ARBA00007936"/>
    </source>
</evidence>
<accession>A0A8B7YJF3</accession>